<dbReference type="PANTHER" id="PTHR45833">
    <property type="entry name" value="METHIONINE SYNTHASE"/>
    <property type="match status" value="1"/>
</dbReference>
<evidence type="ECO:0000313" key="6">
    <source>
        <dbReference type="Proteomes" id="UP000008561"/>
    </source>
</evidence>
<name>A8ZWP8_DESOH</name>
<dbReference type="SUPFAM" id="SSF51717">
    <property type="entry name" value="Dihydropteroate synthetase-like"/>
    <property type="match status" value="1"/>
</dbReference>
<keyword evidence="6" id="KW-1185">Reference proteome</keyword>
<reference evidence="5 6" key="1">
    <citation type="submission" date="2007-10" db="EMBL/GenBank/DDBJ databases">
        <title>Complete sequence of Desulfococcus oleovorans Hxd3.</title>
        <authorList>
            <consortium name="US DOE Joint Genome Institute"/>
            <person name="Copeland A."/>
            <person name="Lucas S."/>
            <person name="Lapidus A."/>
            <person name="Barry K."/>
            <person name="Glavina del Rio T."/>
            <person name="Dalin E."/>
            <person name="Tice H."/>
            <person name="Pitluck S."/>
            <person name="Kiss H."/>
            <person name="Brettin T."/>
            <person name="Bruce D."/>
            <person name="Detter J.C."/>
            <person name="Han C."/>
            <person name="Schmutz J."/>
            <person name="Larimer F."/>
            <person name="Land M."/>
            <person name="Hauser L."/>
            <person name="Kyrpides N."/>
            <person name="Kim E."/>
            <person name="Wawrik B."/>
            <person name="Richardson P."/>
        </authorList>
    </citation>
    <scope>NUCLEOTIDE SEQUENCE [LARGE SCALE GENOMIC DNA]</scope>
    <source>
        <strain evidence="6">DSM 6200 / JCM 39069 / Hxd3</strain>
    </source>
</reference>
<dbReference type="Pfam" id="PF00809">
    <property type="entry name" value="Pterin_bind"/>
    <property type="match status" value="1"/>
</dbReference>
<dbReference type="STRING" id="96561.Dole_2576"/>
<feature type="domain" description="Pterin-binding" evidence="4">
    <location>
        <begin position="1"/>
        <end position="253"/>
    </location>
</feature>
<dbReference type="GO" id="GO:0042558">
    <property type="term" value="P:pteridine-containing compound metabolic process"/>
    <property type="evidence" value="ECO:0007669"/>
    <property type="project" value="InterPro"/>
</dbReference>
<dbReference type="OrthoDB" id="5416636at2"/>
<dbReference type="GO" id="GO:0008705">
    <property type="term" value="F:methionine synthase activity"/>
    <property type="evidence" value="ECO:0007669"/>
    <property type="project" value="TreeGrafter"/>
</dbReference>
<dbReference type="RefSeq" id="WP_012175991.1">
    <property type="nucleotide sequence ID" value="NC_009943.1"/>
</dbReference>
<proteinExistence type="inferred from homology"/>
<dbReference type="InterPro" id="IPR000489">
    <property type="entry name" value="Pterin-binding_dom"/>
</dbReference>
<protein>
    <submittedName>
        <fullName evidence="5">Dihydropteroate synthase DHPS</fullName>
    </submittedName>
</protein>
<evidence type="ECO:0000259" key="4">
    <source>
        <dbReference type="PROSITE" id="PS50972"/>
    </source>
</evidence>
<dbReference type="KEGG" id="dol:Dole_2576"/>
<keyword evidence="3" id="KW-0808">Transferase</keyword>
<keyword evidence="2" id="KW-0489">Methyltransferase</keyword>
<dbReference type="Proteomes" id="UP000008561">
    <property type="component" value="Chromosome"/>
</dbReference>
<dbReference type="eggNOG" id="COG1410">
    <property type="taxonomic scope" value="Bacteria"/>
</dbReference>
<accession>A8ZWP8</accession>
<dbReference type="AlphaFoldDB" id="A8ZWP8"/>
<evidence type="ECO:0000256" key="3">
    <source>
        <dbReference type="ARBA" id="ARBA00022679"/>
    </source>
</evidence>
<dbReference type="GO" id="GO:0032259">
    <property type="term" value="P:methylation"/>
    <property type="evidence" value="ECO:0007669"/>
    <property type="project" value="UniProtKB-KW"/>
</dbReference>
<evidence type="ECO:0000256" key="1">
    <source>
        <dbReference type="ARBA" id="ARBA00010398"/>
    </source>
</evidence>
<dbReference type="GO" id="GO:0005829">
    <property type="term" value="C:cytosol"/>
    <property type="evidence" value="ECO:0007669"/>
    <property type="project" value="TreeGrafter"/>
</dbReference>
<dbReference type="InterPro" id="IPR050554">
    <property type="entry name" value="Met_Synthase/Corrinoid"/>
</dbReference>
<dbReference type="InterPro" id="IPR011005">
    <property type="entry name" value="Dihydropteroate_synth-like_sf"/>
</dbReference>
<evidence type="ECO:0000256" key="2">
    <source>
        <dbReference type="ARBA" id="ARBA00022603"/>
    </source>
</evidence>
<comment type="similarity">
    <text evidence="1">Belongs to the vitamin-B12 dependent methionine synthase family.</text>
</comment>
<organism evidence="5 6">
    <name type="scientific">Desulfosudis oleivorans (strain DSM 6200 / JCM 39069 / Hxd3)</name>
    <name type="common">Desulfococcus oleovorans</name>
    <dbReference type="NCBI Taxonomy" id="96561"/>
    <lineage>
        <taxon>Bacteria</taxon>
        <taxon>Pseudomonadati</taxon>
        <taxon>Thermodesulfobacteriota</taxon>
        <taxon>Desulfobacteria</taxon>
        <taxon>Desulfobacterales</taxon>
        <taxon>Desulfosudaceae</taxon>
        <taxon>Desulfosudis</taxon>
    </lineage>
</organism>
<dbReference type="EMBL" id="CP000859">
    <property type="protein sequence ID" value="ABW68379.1"/>
    <property type="molecule type" value="Genomic_DNA"/>
</dbReference>
<dbReference type="HOGENOM" id="CLU_070996_0_0_7"/>
<dbReference type="Gene3D" id="3.20.20.20">
    <property type="entry name" value="Dihydropteroate synthase-like"/>
    <property type="match status" value="1"/>
</dbReference>
<gene>
    <name evidence="5" type="ordered locus">Dole_2576</name>
</gene>
<sequence>MIFVADNLHIVNPVVEQAILHRDPGPIRDLVTRCVAAGAQAIDINPGPLKKDPEAAMTFLVNTVATATDLPLLLDTTNAAALAAGLAACKNPVIINGFSLEPRKIETILPLAKRFDADIVGFLLDERSRVPVDVADCLEVAGRLLAAAEKAGVNPARLIIDPVIAPLMWENGVRHNRAVVEVIRMLPDLFGLPVRAIAGLSNLTTGPGPKEKKRTAEVAFLAMLADAGLSLALVNIFHHRTVDSGAASEHLLRSDIFSWEGV</sequence>
<dbReference type="PROSITE" id="PS50972">
    <property type="entry name" value="PTERIN_BINDING"/>
    <property type="match status" value="1"/>
</dbReference>
<evidence type="ECO:0000313" key="5">
    <source>
        <dbReference type="EMBL" id="ABW68379.1"/>
    </source>
</evidence>